<dbReference type="CDD" id="cd22189">
    <property type="entry name" value="PGAP4-like_fungal"/>
    <property type="match status" value="1"/>
</dbReference>
<feature type="transmembrane region" description="Helical" evidence="1">
    <location>
        <begin position="214"/>
        <end position="235"/>
    </location>
</feature>
<evidence type="ECO:0000313" key="3">
    <source>
        <dbReference type="Proteomes" id="UP000215453"/>
    </source>
</evidence>
<dbReference type="Proteomes" id="UP000215453">
    <property type="component" value="Chromosome 9"/>
</dbReference>
<dbReference type="GO" id="GO:0016757">
    <property type="term" value="F:glycosyltransferase activity"/>
    <property type="evidence" value="ECO:0007669"/>
    <property type="project" value="InterPro"/>
</dbReference>
<evidence type="ECO:0000313" key="2">
    <source>
        <dbReference type="EMBL" id="SMY27636.1"/>
    </source>
</evidence>
<feature type="transmembrane region" description="Helical" evidence="1">
    <location>
        <begin position="185"/>
        <end position="208"/>
    </location>
</feature>
<dbReference type="GO" id="GO:0000139">
    <property type="term" value="C:Golgi membrane"/>
    <property type="evidence" value="ECO:0007669"/>
    <property type="project" value="InterPro"/>
</dbReference>
<gene>
    <name evidence="2" type="ORF">ZT1A5_G9081</name>
</gene>
<dbReference type="EMBL" id="LT882684">
    <property type="protein sequence ID" value="SMY27636.1"/>
    <property type="molecule type" value="Genomic_DNA"/>
</dbReference>
<reference evidence="2 3" key="1">
    <citation type="submission" date="2016-10" db="EMBL/GenBank/DDBJ databases">
        <authorList>
            <person name="Varghese N."/>
        </authorList>
    </citation>
    <scope>NUCLEOTIDE SEQUENCE [LARGE SCALE GENOMIC DNA]</scope>
</reference>
<name>A0A1Y6LTB5_ZYMTR</name>
<sequence>MPTHEHVSAPHEPAICAGLVTYNRPQRQYLNETIGSMLEGLTSDERRALDVRLLFAHSEPSVHPEWNRTWLRAIDSWSGYDDLTKSELERVLIAEKERNFYVKGVIDYTYILNECLTHTTAPYIAIFEDDIIFAEGWLAKTAVAMLELSKGSKASTNWLYLRLFYTETSLGWDEESDFWYRNMRLTFALAIVSTLVFLLSIRACSARLRPRLDLATIAVLALIVAPAFTQLVFMIGKYNLFPLQGVVRMDRFGCCTQGLVFPRAKAIDLLHALEGRDGQTDSMIEAYADEQGLERYALAPQVLQHVGLVSSRDNLAINTQSTWAFWFEAQRPEVLKREHWKLAAEVDWKVLRRSASA</sequence>
<organism evidence="2 3">
    <name type="scientific">Zymoseptoria tritici ST99CH_1A5</name>
    <dbReference type="NCBI Taxonomy" id="1276529"/>
    <lineage>
        <taxon>Eukaryota</taxon>
        <taxon>Fungi</taxon>
        <taxon>Dikarya</taxon>
        <taxon>Ascomycota</taxon>
        <taxon>Pezizomycotina</taxon>
        <taxon>Dothideomycetes</taxon>
        <taxon>Dothideomycetidae</taxon>
        <taxon>Mycosphaerellales</taxon>
        <taxon>Mycosphaerellaceae</taxon>
        <taxon>Zymoseptoria</taxon>
    </lineage>
</organism>
<protein>
    <submittedName>
        <fullName evidence="2">Uncharacterized protein</fullName>
    </submittedName>
</protein>
<keyword evidence="1" id="KW-0812">Transmembrane</keyword>
<keyword evidence="1" id="KW-1133">Transmembrane helix</keyword>
<dbReference type="PANTHER" id="PTHR31410">
    <property type="entry name" value="TRANSMEMBRANE PROTEIN 246"/>
    <property type="match status" value="1"/>
</dbReference>
<keyword evidence="1" id="KW-0472">Membrane</keyword>
<evidence type="ECO:0000256" key="1">
    <source>
        <dbReference type="SAM" id="Phobius"/>
    </source>
</evidence>
<proteinExistence type="predicted"/>
<accession>A0A1Y6LTB5</accession>
<dbReference type="AlphaFoldDB" id="A0A1Y6LTB5"/>
<dbReference type="InterPro" id="IPR029675">
    <property type="entry name" value="PGAP4"/>
</dbReference>
<dbReference type="GO" id="GO:0006506">
    <property type="term" value="P:GPI anchor biosynthetic process"/>
    <property type="evidence" value="ECO:0007669"/>
    <property type="project" value="InterPro"/>
</dbReference>
<dbReference type="PANTHER" id="PTHR31410:SF1">
    <property type="entry name" value="POST-GPI ATTACHMENT TO PROTEINS FACTOR 4"/>
    <property type="match status" value="1"/>
</dbReference>